<evidence type="ECO:0000256" key="1">
    <source>
        <dbReference type="SAM" id="Coils"/>
    </source>
</evidence>
<dbReference type="Gene3D" id="3.30.1310.10">
    <property type="entry name" value="Nucleoid-associated protein YbaB-like domain"/>
    <property type="match status" value="1"/>
</dbReference>
<evidence type="ECO:0000313" key="2">
    <source>
        <dbReference type="EMBL" id="UWZ34619.1"/>
    </source>
</evidence>
<dbReference type="SUPFAM" id="SSF82607">
    <property type="entry name" value="YbaB-like"/>
    <property type="match status" value="1"/>
</dbReference>
<dbReference type="EMBL" id="CP073721">
    <property type="protein sequence ID" value="UWZ34619.1"/>
    <property type="molecule type" value="Genomic_DNA"/>
</dbReference>
<keyword evidence="3" id="KW-1185">Reference proteome</keyword>
<evidence type="ECO:0000313" key="3">
    <source>
        <dbReference type="Proteomes" id="UP001058271"/>
    </source>
</evidence>
<accession>A0ABY5Z2B9</accession>
<feature type="coiled-coil region" evidence="1">
    <location>
        <begin position="1"/>
        <end position="35"/>
    </location>
</feature>
<dbReference type="RefSeq" id="WP_260723944.1">
    <property type="nucleotide sequence ID" value="NZ_BAAABS010000018.1"/>
</dbReference>
<dbReference type="Proteomes" id="UP001058271">
    <property type="component" value="Chromosome"/>
</dbReference>
<gene>
    <name evidence="2" type="ORF">Drose_25780</name>
</gene>
<keyword evidence="1" id="KW-0175">Coiled coil</keyword>
<dbReference type="InterPro" id="IPR036894">
    <property type="entry name" value="YbaB-like_sf"/>
</dbReference>
<name>A0ABY5Z2B9_9ACTN</name>
<proteinExistence type="predicted"/>
<reference evidence="2" key="1">
    <citation type="submission" date="2021-04" db="EMBL/GenBank/DDBJ databases">
        <title>Biosynthetic gene clusters of Dactylosporangioum roseum.</title>
        <authorList>
            <person name="Hartkoorn R.C."/>
            <person name="Beaudoing E."/>
            <person name="Hot D."/>
            <person name="Moureu S."/>
        </authorList>
    </citation>
    <scope>NUCLEOTIDE SEQUENCE</scope>
    <source>
        <strain evidence="2">NRRL B-16295</strain>
    </source>
</reference>
<organism evidence="2 3">
    <name type="scientific">Dactylosporangium roseum</name>
    <dbReference type="NCBI Taxonomy" id="47989"/>
    <lineage>
        <taxon>Bacteria</taxon>
        <taxon>Bacillati</taxon>
        <taxon>Actinomycetota</taxon>
        <taxon>Actinomycetes</taxon>
        <taxon>Micromonosporales</taxon>
        <taxon>Micromonosporaceae</taxon>
        <taxon>Dactylosporangium</taxon>
    </lineage>
</organism>
<protein>
    <submittedName>
        <fullName evidence="2">YbaB/EbfC family nucleoid-associated protein</fullName>
    </submittedName>
</protein>
<sequence length="134" mass="15032">MSEDEQRLASMRAQARDLTGQLQRMTGALADLQQRIADITVTAVSRDGHVRVTVGHDGQPRDLWLDSRIYHSADSAKLARTILDTMAVAAKESREQVKEACKPYVGGDDLDQYASGDFAQAMERFRQRLPLREE</sequence>
<dbReference type="Pfam" id="PF02575">
    <property type="entry name" value="YbaB_DNA_bd"/>
    <property type="match status" value="1"/>
</dbReference>
<dbReference type="InterPro" id="IPR004401">
    <property type="entry name" value="YbaB/EbfC"/>
</dbReference>